<protein>
    <submittedName>
        <fullName evidence="12">Selenoprotein S (SelS)</fullName>
    </submittedName>
</protein>
<keyword evidence="9 11" id="KW-0472">Membrane</keyword>
<keyword evidence="5 11" id="KW-0812">Transmembrane</keyword>
<dbReference type="GO" id="GO:0036513">
    <property type="term" value="C:Derlin-1 retrotranslocation complex"/>
    <property type="evidence" value="ECO:0007669"/>
    <property type="project" value="TreeGrafter"/>
</dbReference>
<comment type="caution">
    <text evidence="12">The sequence shown here is derived from an EMBL/GenBank/DDBJ whole genome shotgun (WGS) entry which is preliminary data.</text>
</comment>
<keyword evidence="7" id="KW-0712">Selenocysteine</keyword>
<evidence type="ECO:0000256" key="5">
    <source>
        <dbReference type="ARBA" id="ARBA00022692"/>
    </source>
</evidence>
<evidence type="ECO:0000256" key="1">
    <source>
        <dbReference type="ARBA" id="ARBA00004389"/>
    </source>
</evidence>
<evidence type="ECO:0000256" key="9">
    <source>
        <dbReference type="ARBA" id="ARBA00023136"/>
    </source>
</evidence>
<proteinExistence type="inferred from homology"/>
<keyword evidence="8 11" id="KW-1133">Transmembrane helix</keyword>
<evidence type="ECO:0000256" key="7">
    <source>
        <dbReference type="ARBA" id="ARBA00022933"/>
    </source>
</evidence>
<keyword evidence="6" id="KW-0256">Endoplasmic reticulum</keyword>
<accession>A0AAW1N3A1</accession>
<evidence type="ECO:0000256" key="3">
    <source>
        <dbReference type="ARBA" id="ARBA00011034"/>
    </source>
</evidence>
<sequence length="158" mass="18625">MDDMQNESDSIFIVRVIENYGWYILISTAVILYIINLFKPKINKYFEWKNEQDYIAKYHKDPDLFSRRLEIQRNRVELLQKRHEKDAEIYQRKLKERDAKKLEEIAKKYENANIGQKLGSSIEASKSLKPDYNPLMGDSSRSYRPVKKSPCGGKGCGR</sequence>
<comment type="subcellular location">
    <subcellularLocation>
        <location evidence="2">Cytoplasm</location>
    </subcellularLocation>
    <subcellularLocation>
        <location evidence="1">Endoplasmic reticulum membrane</location>
        <topology evidence="1">Single-pass membrane protein</topology>
    </subcellularLocation>
</comment>
<keyword evidence="4" id="KW-0963">Cytoplasm</keyword>
<dbReference type="GO" id="GO:0030970">
    <property type="term" value="P:retrograde protein transport, ER to cytosol"/>
    <property type="evidence" value="ECO:0007669"/>
    <property type="project" value="TreeGrafter"/>
</dbReference>
<dbReference type="PANTHER" id="PTHR28621">
    <property type="entry name" value="SELENOPROTEIN S"/>
    <property type="match status" value="1"/>
</dbReference>
<dbReference type="GO" id="GO:0036502">
    <property type="term" value="C:Derlin-1-VIMP complex"/>
    <property type="evidence" value="ECO:0007669"/>
    <property type="project" value="TreeGrafter"/>
</dbReference>
<dbReference type="Proteomes" id="UP001458880">
    <property type="component" value="Unassembled WGS sequence"/>
</dbReference>
<evidence type="ECO:0000256" key="11">
    <source>
        <dbReference type="SAM" id="Phobius"/>
    </source>
</evidence>
<evidence type="ECO:0000256" key="10">
    <source>
        <dbReference type="SAM" id="MobiDB-lite"/>
    </source>
</evidence>
<reference evidence="12 13" key="1">
    <citation type="journal article" date="2024" name="BMC Genomics">
        <title>De novo assembly and annotation of Popillia japonica's genome with initial clues to its potential as an invasive pest.</title>
        <authorList>
            <person name="Cucini C."/>
            <person name="Boschi S."/>
            <person name="Funari R."/>
            <person name="Cardaioli E."/>
            <person name="Iannotti N."/>
            <person name="Marturano G."/>
            <person name="Paoli F."/>
            <person name="Bruttini M."/>
            <person name="Carapelli A."/>
            <person name="Frati F."/>
            <person name="Nardi F."/>
        </authorList>
    </citation>
    <scope>NUCLEOTIDE SEQUENCE [LARGE SCALE GENOMIC DNA]</scope>
    <source>
        <strain evidence="12">DMR45628</strain>
    </source>
</reference>
<evidence type="ECO:0000313" key="13">
    <source>
        <dbReference type="Proteomes" id="UP001458880"/>
    </source>
</evidence>
<dbReference type="Pfam" id="PF06936">
    <property type="entry name" value="Selenoprotein_S"/>
    <property type="match status" value="1"/>
</dbReference>
<dbReference type="EMBL" id="JASPKY010000007">
    <property type="protein sequence ID" value="KAK9754492.1"/>
    <property type="molecule type" value="Genomic_DNA"/>
</dbReference>
<dbReference type="AlphaFoldDB" id="A0AAW1N3A1"/>
<organism evidence="12 13">
    <name type="scientific">Popillia japonica</name>
    <name type="common">Japanese beetle</name>
    <dbReference type="NCBI Taxonomy" id="7064"/>
    <lineage>
        <taxon>Eukaryota</taxon>
        <taxon>Metazoa</taxon>
        <taxon>Ecdysozoa</taxon>
        <taxon>Arthropoda</taxon>
        <taxon>Hexapoda</taxon>
        <taxon>Insecta</taxon>
        <taxon>Pterygota</taxon>
        <taxon>Neoptera</taxon>
        <taxon>Endopterygota</taxon>
        <taxon>Coleoptera</taxon>
        <taxon>Polyphaga</taxon>
        <taxon>Scarabaeiformia</taxon>
        <taxon>Scarabaeidae</taxon>
        <taxon>Rutelinae</taxon>
        <taxon>Popillia</taxon>
    </lineage>
</organism>
<evidence type="ECO:0000256" key="8">
    <source>
        <dbReference type="ARBA" id="ARBA00022989"/>
    </source>
</evidence>
<comment type="similarity">
    <text evidence="3">Belongs to the selenoprotein S family.</text>
</comment>
<dbReference type="PANTHER" id="PTHR28621:SF1">
    <property type="entry name" value="SELENOPROTEIN S"/>
    <property type="match status" value="1"/>
</dbReference>
<evidence type="ECO:0000256" key="4">
    <source>
        <dbReference type="ARBA" id="ARBA00022490"/>
    </source>
</evidence>
<dbReference type="Gene3D" id="6.10.250.2950">
    <property type="match status" value="1"/>
</dbReference>
<feature type="region of interest" description="Disordered" evidence="10">
    <location>
        <begin position="125"/>
        <end position="158"/>
    </location>
</feature>
<dbReference type="GO" id="GO:0030968">
    <property type="term" value="P:endoplasmic reticulum unfolded protein response"/>
    <property type="evidence" value="ECO:0007669"/>
    <property type="project" value="TreeGrafter"/>
</dbReference>
<keyword evidence="13" id="KW-1185">Reference proteome</keyword>
<dbReference type="InterPro" id="IPR009703">
    <property type="entry name" value="Selenoprotein_S"/>
</dbReference>
<evidence type="ECO:0000256" key="2">
    <source>
        <dbReference type="ARBA" id="ARBA00004496"/>
    </source>
</evidence>
<feature type="transmembrane region" description="Helical" evidence="11">
    <location>
        <begin position="20"/>
        <end position="38"/>
    </location>
</feature>
<name>A0AAW1N3A1_POPJA</name>
<evidence type="ECO:0000256" key="6">
    <source>
        <dbReference type="ARBA" id="ARBA00022824"/>
    </source>
</evidence>
<evidence type="ECO:0000313" key="12">
    <source>
        <dbReference type="EMBL" id="KAK9754492.1"/>
    </source>
</evidence>
<gene>
    <name evidence="12" type="ORF">QE152_g1192</name>
</gene>